<name>A0A383BUZ3_9ZZZZ</name>
<dbReference type="InterPro" id="IPR013785">
    <property type="entry name" value="Aldolase_TIM"/>
</dbReference>
<evidence type="ECO:0000259" key="5">
    <source>
        <dbReference type="PROSITE" id="PS51349"/>
    </source>
</evidence>
<comment type="cofactor">
    <cofactor evidence="1">
        <name>FMN</name>
        <dbReference type="ChEBI" id="CHEBI:58210"/>
    </cofactor>
</comment>
<evidence type="ECO:0000256" key="1">
    <source>
        <dbReference type="ARBA" id="ARBA00001917"/>
    </source>
</evidence>
<feature type="non-terminal residue" evidence="6">
    <location>
        <position position="118"/>
    </location>
</feature>
<dbReference type="GO" id="GO:0005886">
    <property type="term" value="C:plasma membrane"/>
    <property type="evidence" value="ECO:0007669"/>
    <property type="project" value="TreeGrafter"/>
</dbReference>
<sequence>VPAITCIEDLRALHEKRTPRMFYDYVDSGSWSESTYRNNTSAFANYKLRQRVLLDIDNRNLKTTMLGQEVSMPVALAPVGLTGMQWVNGEIQAARAAEEFGVPFCLSTMSICSIEDVA</sequence>
<dbReference type="SUPFAM" id="SSF51395">
    <property type="entry name" value="FMN-linked oxidoreductases"/>
    <property type="match status" value="1"/>
</dbReference>
<dbReference type="InterPro" id="IPR000262">
    <property type="entry name" value="FMN-dep_DH"/>
</dbReference>
<evidence type="ECO:0000256" key="2">
    <source>
        <dbReference type="ARBA" id="ARBA00022630"/>
    </source>
</evidence>
<reference evidence="6" key="1">
    <citation type="submission" date="2018-05" db="EMBL/GenBank/DDBJ databases">
        <authorList>
            <person name="Lanie J.A."/>
            <person name="Ng W.-L."/>
            <person name="Kazmierczak K.M."/>
            <person name="Andrzejewski T.M."/>
            <person name="Davidsen T.M."/>
            <person name="Wayne K.J."/>
            <person name="Tettelin H."/>
            <person name="Glass J.I."/>
            <person name="Rusch D."/>
            <person name="Podicherti R."/>
            <person name="Tsui H.-C.T."/>
            <person name="Winkler M.E."/>
        </authorList>
    </citation>
    <scope>NUCLEOTIDE SEQUENCE</scope>
</reference>
<dbReference type="GO" id="GO:0009060">
    <property type="term" value="P:aerobic respiration"/>
    <property type="evidence" value="ECO:0007669"/>
    <property type="project" value="TreeGrafter"/>
</dbReference>
<dbReference type="PANTHER" id="PTHR10578:SF107">
    <property type="entry name" value="2-HYDROXYACID OXIDASE 1"/>
    <property type="match status" value="1"/>
</dbReference>
<dbReference type="PROSITE" id="PS51349">
    <property type="entry name" value="FMN_HYDROXY_ACID_DH_2"/>
    <property type="match status" value="1"/>
</dbReference>
<dbReference type="Gene3D" id="3.20.20.70">
    <property type="entry name" value="Aldolase class I"/>
    <property type="match status" value="1"/>
</dbReference>
<dbReference type="InterPro" id="IPR037396">
    <property type="entry name" value="FMN_HAD"/>
</dbReference>
<dbReference type="Pfam" id="PF01070">
    <property type="entry name" value="FMN_dh"/>
    <property type="match status" value="1"/>
</dbReference>
<organism evidence="6">
    <name type="scientific">marine metagenome</name>
    <dbReference type="NCBI Taxonomy" id="408172"/>
    <lineage>
        <taxon>unclassified sequences</taxon>
        <taxon>metagenomes</taxon>
        <taxon>ecological metagenomes</taxon>
    </lineage>
</organism>
<feature type="non-terminal residue" evidence="6">
    <location>
        <position position="1"/>
    </location>
</feature>
<keyword evidence="4" id="KW-0560">Oxidoreductase</keyword>
<dbReference type="PANTHER" id="PTHR10578">
    <property type="entry name" value="S -2-HYDROXY-ACID OXIDASE-RELATED"/>
    <property type="match status" value="1"/>
</dbReference>
<gene>
    <name evidence="6" type="ORF">METZ01_LOCUS476555</name>
</gene>
<proteinExistence type="predicted"/>
<evidence type="ECO:0000256" key="3">
    <source>
        <dbReference type="ARBA" id="ARBA00022643"/>
    </source>
</evidence>
<evidence type="ECO:0000256" key="4">
    <source>
        <dbReference type="ARBA" id="ARBA00023002"/>
    </source>
</evidence>
<accession>A0A383BUZ3</accession>
<dbReference type="AlphaFoldDB" id="A0A383BUZ3"/>
<keyword evidence="3" id="KW-0288">FMN</keyword>
<feature type="domain" description="FMN hydroxy acid dehydrogenase" evidence="5">
    <location>
        <begin position="1"/>
        <end position="118"/>
    </location>
</feature>
<protein>
    <recommendedName>
        <fullName evidence="5">FMN hydroxy acid dehydrogenase domain-containing protein</fullName>
    </recommendedName>
</protein>
<evidence type="ECO:0000313" key="6">
    <source>
        <dbReference type="EMBL" id="SVE23701.1"/>
    </source>
</evidence>
<dbReference type="EMBL" id="UINC01203443">
    <property type="protein sequence ID" value="SVE23701.1"/>
    <property type="molecule type" value="Genomic_DNA"/>
</dbReference>
<keyword evidence="2" id="KW-0285">Flavoprotein</keyword>
<dbReference type="GO" id="GO:0004459">
    <property type="term" value="F:L-lactate dehydrogenase (NAD+) activity"/>
    <property type="evidence" value="ECO:0007669"/>
    <property type="project" value="TreeGrafter"/>
</dbReference>